<dbReference type="OrthoDB" id="7584869at2"/>
<feature type="transmembrane region" description="Helical" evidence="5">
    <location>
        <begin position="44"/>
        <end position="68"/>
    </location>
</feature>
<evidence type="ECO:0000256" key="4">
    <source>
        <dbReference type="ARBA" id="ARBA00023136"/>
    </source>
</evidence>
<dbReference type="Gene3D" id="1.20.1250.20">
    <property type="entry name" value="MFS general substrate transporter like domains"/>
    <property type="match status" value="2"/>
</dbReference>
<dbReference type="SUPFAM" id="SSF103473">
    <property type="entry name" value="MFS general substrate transporter"/>
    <property type="match status" value="1"/>
</dbReference>
<feature type="transmembrane region" description="Helical" evidence="5">
    <location>
        <begin position="80"/>
        <end position="102"/>
    </location>
</feature>
<gene>
    <name evidence="7" type="ORF">DMA12_17075</name>
</gene>
<dbReference type="AlphaFoldDB" id="A0A428WMK9"/>
<evidence type="ECO:0000313" key="7">
    <source>
        <dbReference type="EMBL" id="RSM44250.1"/>
    </source>
</evidence>
<feature type="transmembrane region" description="Helical" evidence="5">
    <location>
        <begin position="292"/>
        <end position="311"/>
    </location>
</feature>
<feature type="domain" description="Major facilitator superfamily (MFS) profile" evidence="6">
    <location>
        <begin position="39"/>
        <end position="440"/>
    </location>
</feature>
<dbReference type="RefSeq" id="WP_125591764.1">
    <property type="nucleotide sequence ID" value="NZ_QHHU01000021.1"/>
</dbReference>
<dbReference type="InterPro" id="IPR011701">
    <property type="entry name" value="MFS"/>
</dbReference>
<feature type="transmembrane region" description="Helical" evidence="5">
    <location>
        <begin position="201"/>
        <end position="221"/>
    </location>
</feature>
<feature type="transmembrane region" description="Helical" evidence="5">
    <location>
        <begin position="415"/>
        <end position="434"/>
    </location>
</feature>
<sequence>MTTEPLGTQPPPELPAVAAATIDTAPAQPAELDLKPVSAWFMTVYSLTNFGLGLVILMPALFSLAYKIQLIDPATKESSLGLVIGIGALGTIIVGPIIGTLSDRTRLAWGRRRPYLLLGIVINVAGSLMIAAASSVTAVMIGWVIANIGGTFAATAVSPVIAEWVPEAQRGKLSALGGVTGQLAGVAATLTGSLLLGNQVLLFLLPVLVLAVTSVLFVFTVPDRPAPAGRPSTSVFGFFKDLAFNPFAHRDFSLVLIGKFLLTLATNFFITYQFYFLLDRLKLVPAEAGQKLALLGGIGLLVGMGSAIVSGMVSDRIRRRKPFIYGATAAMAAGLVVASAAHELVLYSVGAILLTLGVGMFGTVDLALVSDVMPDRETQAGKYMSIYYNIASNPAGAIAPVLAPLVLAIGGGGNYAALFLTAAVLAAGAGLTAWRIRGVK</sequence>
<feature type="transmembrane region" description="Helical" evidence="5">
    <location>
        <begin position="140"/>
        <end position="161"/>
    </location>
</feature>
<proteinExistence type="predicted"/>
<evidence type="ECO:0000313" key="8">
    <source>
        <dbReference type="Proteomes" id="UP000286716"/>
    </source>
</evidence>
<evidence type="ECO:0000256" key="2">
    <source>
        <dbReference type="ARBA" id="ARBA00022692"/>
    </source>
</evidence>
<keyword evidence="4 5" id="KW-0472">Membrane</keyword>
<reference evidence="7 8" key="1">
    <citation type="submission" date="2018-05" db="EMBL/GenBank/DDBJ databases">
        <title>Evolution of GPA BGCs.</title>
        <authorList>
            <person name="Waglechner N."/>
            <person name="Wright G.D."/>
        </authorList>
    </citation>
    <scope>NUCLEOTIDE SEQUENCE [LARGE SCALE GENOMIC DNA]</scope>
    <source>
        <strain evidence="7 8">DSM 5908</strain>
    </source>
</reference>
<keyword evidence="3 5" id="KW-1133">Transmembrane helix</keyword>
<comment type="subcellular location">
    <subcellularLocation>
        <location evidence="1">Cell membrane</location>
        <topology evidence="1">Multi-pass membrane protein</topology>
    </subcellularLocation>
</comment>
<keyword evidence="2 5" id="KW-0812">Transmembrane</keyword>
<dbReference type="PROSITE" id="PS50850">
    <property type="entry name" value="MFS"/>
    <property type="match status" value="1"/>
</dbReference>
<dbReference type="PANTHER" id="PTHR23528:SF1">
    <property type="entry name" value="MAJOR FACILITATOR SUPERFAMILY (MFS) PROFILE DOMAIN-CONTAINING PROTEIN"/>
    <property type="match status" value="1"/>
</dbReference>
<evidence type="ECO:0000256" key="5">
    <source>
        <dbReference type="SAM" id="Phobius"/>
    </source>
</evidence>
<name>A0A428WMK9_AMYBA</name>
<feature type="transmembrane region" description="Helical" evidence="5">
    <location>
        <begin position="173"/>
        <end position="195"/>
    </location>
</feature>
<comment type="caution">
    <text evidence="7">The sequence shown here is derived from an EMBL/GenBank/DDBJ whole genome shotgun (WGS) entry which is preliminary data.</text>
</comment>
<feature type="transmembrane region" description="Helical" evidence="5">
    <location>
        <begin position="323"/>
        <end position="341"/>
    </location>
</feature>
<dbReference type="Pfam" id="PF07690">
    <property type="entry name" value="MFS_1"/>
    <property type="match status" value="1"/>
</dbReference>
<dbReference type="CDD" id="cd06174">
    <property type="entry name" value="MFS"/>
    <property type="match status" value="1"/>
</dbReference>
<dbReference type="EMBL" id="QHHU01000021">
    <property type="protein sequence ID" value="RSM44250.1"/>
    <property type="molecule type" value="Genomic_DNA"/>
</dbReference>
<organism evidence="7 8">
    <name type="scientific">Amycolatopsis balhimycina DSM 5908</name>
    <dbReference type="NCBI Taxonomy" id="1081091"/>
    <lineage>
        <taxon>Bacteria</taxon>
        <taxon>Bacillati</taxon>
        <taxon>Actinomycetota</taxon>
        <taxon>Actinomycetes</taxon>
        <taxon>Pseudonocardiales</taxon>
        <taxon>Pseudonocardiaceae</taxon>
        <taxon>Amycolatopsis</taxon>
    </lineage>
</organism>
<keyword evidence="8" id="KW-1185">Reference proteome</keyword>
<dbReference type="GO" id="GO:0005886">
    <property type="term" value="C:plasma membrane"/>
    <property type="evidence" value="ECO:0007669"/>
    <property type="project" value="UniProtKB-SubCell"/>
</dbReference>
<feature type="transmembrane region" description="Helical" evidence="5">
    <location>
        <begin position="390"/>
        <end position="409"/>
    </location>
</feature>
<evidence type="ECO:0000256" key="3">
    <source>
        <dbReference type="ARBA" id="ARBA00022989"/>
    </source>
</evidence>
<dbReference type="PANTHER" id="PTHR23528">
    <property type="match status" value="1"/>
</dbReference>
<evidence type="ECO:0000256" key="1">
    <source>
        <dbReference type="ARBA" id="ARBA00004651"/>
    </source>
</evidence>
<accession>A0A428WMK9</accession>
<feature type="transmembrane region" description="Helical" evidence="5">
    <location>
        <begin position="347"/>
        <end position="369"/>
    </location>
</feature>
<dbReference type="InterPro" id="IPR036259">
    <property type="entry name" value="MFS_trans_sf"/>
</dbReference>
<feature type="transmembrane region" description="Helical" evidence="5">
    <location>
        <begin position="114"/>
        <end position="134"/>
    </location>
</feature>
<protein>
    <submittedName>
        <fullName evidence="7">MFS transporter</fullName>
    </submittedName>
</protein>
<feature type="transmembrane region" description="Helical" evidence="5">
    <location>
        <begin position="252"/>
        <end position="272"/>
    </location>
</feature>
<dbReference type="GO" id="GO:0022857">
    <property type="term" value="F:transmembrane transporter activity"/>
    <property type="evidence" value="ECO:0007669"/>
    <property type="project" value="InterPro"/>
</dbReference>
<dbReference type="InterPro" id="IPR020846">
    <property type="entry name" value="MFS_dom"/>
</dbReference>
<dbReference type="Proteomes" id="UP000286716">
    <property type="component" value="Unassembled WGS sequence"/>
</dbReference>
<evidence type="ECO:0000259" key="6">
    <source>
        <dbReference type="PROSITE" id="PS50850"/>
    </source>
</evidence>